<feature type="non-terminal residue" evidence="5">
    <location>
        <position position="353"/>
    </location>
</feature>
<dbReference type="EC" id="5.2.1.8" evidence="1"/>
<evidence type="ECO:0000313" key="6">
    <source>
        <dbReference type="Proteomes" id="UP001159387"/>
    </source>
</evidence>
<sequence>MSVNQALSNVSAPIVTTPINNIVVRANAAHTTLNLINYFDDPYTTGLVANFQLSNTSIGNGGINVVLFDQNGLGAPKTVQNFQNYVNSGSYSNTIIHRSAPEFVIQGGGFTVNNLRVGIVPSNAPVENEFSTRRSNVRGTIAMAKLGNNPNSATNQWFFNLNDNSSNLNNQNGGFTVFGQAISNNDLGTIDAIASIPTYDGTQVNPAFTDLPLIVENPAQPVVNQDDNFIRYSNITISQRDELNFTILGNSKPDLVTPTINGNQLLLNYFPNQSGTTDISIRATNLLGEFVDSRFSVTVLPSANSKDFNNDGKTDILLTNPSQGWNTAWLMDSTNYVGFSNIFGSPGYKPVAT</sequence>
<dbReference type="RefSeq" id="WP_280655191.1">
    <property type="nucleotide sequence ID" value="NZ_JANQDH010000082.1"/>
</dbReference>
<keyword evidence="2" id="KW-0697">Rotamase</keyword>
<evidence type="ECO:0000256" key="1">
    <source>
        <dbReference type="ARBA" id="ARBA00013194"/>
    </source>
</evidence>
<proteinExistence type="predicted"/>
<dbReference type="EMBL" id="JANQDH010000082">
    <property type="protein sequence ID" value="MDH6061205.1"/>
    <property type="molecule type" value="Genomic_DNA"/>
</dbReference>
<dbReference type="InterPro" id="IPR029000">
    <property type="entry name" value="Cyclophilin-like_dom_sf"/>
</dbReference>
<dbReference type="InterPro" id="IPR002130">
    <property type="entry name" value="Cyclophilin-type_PPIase_dom"/>
</dbReference>
<dbReference type="GO" id="GO:0003755">
    <property type="term" value="F:peptidyl-prolyl cis-trans isomerase activity"/>
    <property type="evidence" value="ECO:0007669"/>
    <property type="project" value="UniProtKB-KW"/>
</dbReference>
<dbReference type="AlphaFoldDB" id="A0AA43GTM6"/>
<reference evidence="5 6" key="1">
    <citation type="journal article" date="2023" name="J. Phycol.">
        <title>Chrysosporum ovalisporum is synonymous with the true-branching cyanobacterium Umezakia natans (Nostocales/Aphanizomenonaceae).</title>
        <authorList>
            <person name="McGregor G.B."/>
            <person name="Sendall B.C."/>
            <person name="Niiyama Y."/>
            <person name="Tuji A."/>
            <person name="Willis A."/>
        </authorList>
    </citation>
    <scope>NUCLEOTIDE SEQUENCE [LARGE SCALE GENOMIC DNA]</scope>
    <source>
        <strain evidence="5 6">ANA360D</strain>
    </source>
</reference>
<evidence type="ECO:0000259" key="4">
    <source>
        <dbReference type="PROSITE" id="PS50072"/>
    </source>
</evidence>
<dbReference type="SUPFAM" id="SSF50891">
    <property type="entry name" value="Cyclophilin-like"/>
    <property type="match status" value="1"/>
</dbReference>
<dbReference type="InterPro" id="IPR044665">
    <property type="entry name" value="E_coli_cyclophilin_A-like"/>
</dbReference>
<dbReference type="PROSITE" id="PS50072">
    <property type="entry name" value="CSA_PPIASE_2"/>
    <property type="match status" value="1"/>
</dbReference>
<organism evidence="5 6">
    <name type="scientific">Chrysosporum bergii ANA360D</name>
    <dbReference type="NCBI Taxonomy" id="617107"/>
    <lineage>
        <taxon>Bacteria</taxon>
        <taxon>Bacillati</taxon>
        <taxon>Cyanobacteriota</taxon>
        <taxon>Cyanophyceae</taxon>
        <taxon>Nostocales</taxon>
        <taxon>Nodulariaceae</taxon>
        <taxon>Chrysosporum</taxon>
    </lineage>
</organism>
<gene>
    <name evidence="5" type="ORF">NWP17_12295</name>
</gene>
<evidence type="ECO:0000313" key="5">
    <source>
        <dbReference type="EMBL" id="MDH6061205.1"/>
    </source>
</evidence>
<dbReference type="PRINTS" id="PR00153">
    <property type="entry name" value="CSAPPISMRASE"/>
</dbReference>
<evidence type="ECO:0000256" key="2">
    <source>
        <dbReference type="ARBA" id="ARBA00023110"/>
    </source>
</evidence>
<accession>A0AA43GTM6</accession>
<keyword evidence="3 5" id="KW-0413">Isomerase</keyword>
<evidence type="ECO:0000256" key="3">
    <source>
        <dbReference type="ARBA" id="ARBA00023235"/>
    </source>
</evidence>
<dbReference type="Proteomes" id="UP001159387">
    <property type="component" value="Unassembled WGS sequence"/>
</dbReference>
<dbReference type="PANTHER" id="PTHR43246">
    <property type="entry name" value="PEPTIDYL-PROLYL CIS-TRANS ISOMERASE CYP38, CHLOROPLASTIC"/>
    <property type="match status" value="1"/>
</dbReference>
<comment type="caution">
    <text evidence="5">The sequence shown here is derived from an EMBL/GenBank/DDBJ whole genome shotgun (WGS) entry which is preliminary data.</text>
</comment>
<dbReference type="Pfam" id="PF00160">
    <property type="entry name" value="Pro_isomerase"/>
    <property type="match status" value="1"/>
</dbReference>
<protein>
    <recommendedName>
        <fullName evidence="1">peptidylprolyl isomerase</fullName>
        <ecNumber evidence="1">5.2.1.8</ecNumber>
    </recommendedName>
</protein>
<name>A0AA43GTM6_9CYAN</name>
<feature type="domain" description="PPIase cyclophilin-type" evidence="4">
    <location>
        <begin position="50"/>
        <end position="229"/>
    </location>
</feature>
<dbReference type="Gene3D" id="2.40.100.10">
    <property type="entry name" value="Cyclophilin-like"/>
    <property type="match status" value="1"/>
</dbReference>
<keyword evidence="6" id="KW-1185">Reference proteome</keyword>